<name>A0A445MB77_ENSVE</name>
<organism evidence="2">
    <name type="scientific">Ensete ventricosum</name>
    <name type="common">Abyssinian banana</name>
    <name type="synonym">Musa ensete</name>
    <dbReference type="NCBI Taxonomy" id="4639"/>
    <lineage>
        <taxon>Eukaryota</taxon>
        <taxon>Viridiplantae</taxon>
        <taxon>Streptophyta</taxon>
        <taxon>Embryophyta</taxon>
        <taxon>Tracheophyta</taxon>
        <taxon>Spermatophyta</taxon>
        <taxon>Magnoliopsida</taxon>
        <taxon>Liliopsida</taxon>
        <taxon>Zingiberales</taxon>
        <taxon>Musaceae</taxon>
        <taxon>Ensete</taxon>
    </lineage>
</organism>
<dbReference type="EMBL" id="KV875538">
    <property type="protein sequence ID" value="RZR71483.1"/>
    <property type="molecule type" value="Genomic_DNA"/>
</dbReference>
<evidence type="ECO:0000313" key="2">
    <source>
        <dbReference type="EMBL" id="RZR71483.1"/>
    </source>
</evidence>
<gene>
    <name evidence="2" type="ORF">BHM03_00005392</name>
</gene>
<protein>
    <submittedName>
        <fullName evidence="2">Uncharacterized protein</fullName>
    </submittedName>
</protein>
<dbReference type="Proteomes" id="UP000290560">
    <property type="component" value="Unassembled WGS sequence"/>
</dbReference>
<feature type="region of interest" description="Disordered" evidence="1">
    <location>
        <begin position="1"/>
        <end position="20"/>
    </location>
</feature>
<dbReference type="AlphaFoldDB" id="A0A445MB77"/>
<sequence length="95" mass="10201">MMGQDQAWASGRGADNAVGPRREFARKFAEGIGKLAGNTPRDCQKKTIRLTARIPEATQLSGKISTAELPVSGKCTIPAQDFERLSMAEQPRLGG</sequence>
<evidence type="ECO:0000256" key="1">
    <source>
        <dbReference type="SAM" id="MobiDB-lite"/>
    </source>
</evidence>
<proteinExistence type="predicted"/>
<accession>A0A445MB77</accession>
<reference evidence="2" key="1">
    <citation type="journal article" date="2018" name="Data Brief">
        <title>Genome sequence data from 17 accessions of Ensete ventricosum, a staple food crop for millions in Ethiopia.</title>
        <authorList>
            <person name="Yemataw Z."/>
            <person name="Muzemil S."/>
            <person name="Ambachew D."/>
            <person name="Tripathi L."/>
            <person name="Tesfaye K."/>
            <person name="Chala A."/>
            <person name="Farbos A."/>
            <person name="O'Neill P."/>
            <person name="Moore K."/>
            <person name="Grant M."/>
            <person name="Studholme D.J."/>
        </authorList>
    </citation>
    <scope>NUCLEOTIDE SEQUENCE [LARGE SCALE GENOMIC DNA]</scope>
    <source>
        <tissue evidence="2">Leaf</tissue>
    </source>
</reference>